<reference evidence="1 2" key="1">
    <citation type="submission" date="2017-11" db="EMBL/GenBank/DDBJ databases">
        <title>Rhodohalobacter 15182 sp. nov., isolated from a salt lake.</title>
        <authorList>
            <person name="Han S."/>
        </authorList>
    </citation>
    <scope>NUCLEOTIDE SEQUENCE [LARGE SCALE GENOMIC DNA]</scope>
    <source>
        <strain evidence="1 2">15182</strain>
    </source>
</reference>
<keyword evidence="2" id="KW-1185">Reference proteome</keyword>
<dbReference type="RefSeq" id="WP_101072136.1">
    <property type="nucleotide sequence ID" value="NZ_PISP01000001.1"/>
</dbReference>
<protein>
    <submittedName>
        <fullName evidence="1">Uncharacterized protein</fullName>
    </submittedName>
</protein>
<dbReference type="AlphaFoldDB" id="A0A2N0VKX7"/>
<organism evidence="1 2">
    <name type="scientific">Rhodohalobacter barkolensis</name>
    <dbReference type="NCBI Taxonomy" id="2053187"/>
    <lineage>
        <taxon>Bacteria</taxon>
        <taxon>Pseudomonadati</taxon>
        <taxon>Balneolota</taxon>
        <taxon>Balneolia</taxon>
        <taxon>Balneolales</taxon>
        <taxon>Balneolaceae</taxon>
        <taxon>Rhodohalobacter</taxon>
    </lineage>
</organism>
<evidence type="ECO:0000313" key="1">
    <source>
        <dbReference type="EMBL" id="PKD44848.1"/>
    </source>
</evidence>
<dbReference type="EMBL" id="PISP01000001">
    <property type="protein sequence ID" value="PKD44848.1"/>
    <property type="molecule type" value="Genomic_DNA"/>
</dbReference>
<dbReference type="Proteomes" id="UP000233398">
    <property type="component" value="Unassembled WGS sequence"/>
</dbReference>
<accession>A0A2N0VKX7</accession>
<sequence>MNFLAVLDYEHLDNGMFLTAFARSLAQKKESGIIIHSDSEYTDRLIQTGMMREDARLRAIKDLNHRLIALFADQGVSTIGVNGYQKSLIQIKDDQIYINRDQVHRFPSQPMLLISGLAEDLSSKSPTALSLPDMALSFQNHFNINEITLFSMDESSSFIKGDFPMDIIPSEKDQDFLEKHIPKSFRGFNKKVKLSTPDTF</sequence>
<dbReference type="OrthoDB" id="1524272at2"/>
<evidence type="ECO:0000313" key="2">
    <source>
        <dbReference type="Proteomes" id="UP000233398"/>
    </source>
</evidence>
<name>A0A2N0VKX7_9BACT</name>
<proteinExistence type="predicted"/>
<gene>
    <name evidence="1" type="ORF">CWD77_05140</name>
</gene>
<comment type="caution">
    <text evidence="1">The sequence shown here is derived from an EMBL/GenBank/DDBJ whole genome shotgun (WGS) entry which is preliminary data.</text>
</comment>